<dbReference type="InterPro" id="IPR012337">
    <property type="entry name" value="RNaseH-like_sf"/>
</dbReference>
<dbReference type="EMBL" id="QBIY01011225">
    <property type="protein sequence ID" value="RXN33944.1"/>
    <property type="molecule type" value="Genomic_DNA"/>
</dbReference>
<dbReference type="Pfam" id="PF14291">
    <property type="entry name" value="DUF4371"/>
    <property type="match status" value="1"/>
</dbReference>
<evidence type="ECO:0000313" key="3">
    <source>
        <dbReference type="EMBL" id="RXN33944.1"/>
    </source>
</evidence>
<dbReference type="PANTHER" id="PTHR45749">
    <property type="match status" value="1"/>
</dbReference>
<name>A0A498P0R3_LABRO</name>
<dbReference type="EMBL" id="QBIY01006294">
    <property type="protein sequence ID" value="RXN37144.1"/>
    <property type="molecule type" value="Genomic_DNA"/>
</dbReference>
<dbReference type="Proteomes" id="UP000290572">
    <property type="component" value="Unassembled WGS sequence"/>
</dbReference>
<dbReference type="PANTHER" id="PTHR45749:SF21">
    <property type="entry name" value="DUF4371 DOMAIN-CONTAINING PROTEIN"/>
    <property type="match status" value="1"/>
</dbReference>
<evidence type="ECO:0000256" key="1">
    <source>
        <dbReference type="SAM" id="MobiDB-lite"/>
    </source>
</evidence>
<gene>
    <name evidence="4" type="ORF">ROHU_002308</name>
    <name evidence="3" type="ORF">ROHU_015202</name>
</gene>
<evidence type="ECO:0000259" key="2">
    <source>
        <dbReference type="Pfam" id="PF14291"/>
    </source>
</evidence>
<accession>A0A498P0R3</accession>
<dbReference type="SUPFAM" id="SSF53098">
    <property type="entry name" value="Ribonuclease H-like"/>
    <property type="match status" value="1"/>
</dbReference>
<evidence type="ECO:0000313" key="4">
    <source>
        <dbReference type="EMBL" id="RXN37144.1"/>
    </source>
</evidence>
<reference evidence="4 5" key="1">
    <citation type="submission" date="2018-03" db="EMBL/GenBank/DDBJ databases">
        <title>Draft genome sequence of Rohu Carp (Labeo rohita).</title>
        <authorList>
            <person name="Das P."/>
            <person name="Kushwaha B."/>
            <person name="Joshi C.G."/>
            <person name="Kumar D."/>
            <person name="Nagpure N.S."/>
            <person name="Sahoo L."/>
            <person name="Das S.P."/>
            <person name="Bit A."/>
            <person name="Patnaik S."/>
            <person name="Meher P.K."/>
            <person name="Jayasankar P."/>
            <person name="Koringa P.G."/>
            <person name="Patel N.V."/>
            <person name="Hinsu A.T."/>
            <person name="Kumar R."/>
            <person name="Pandey M."/>
            <person name="Agarwal S."/>
            <person name="Srivastava S."/>
            <person name="Singh M."/>
            <person name="Iquebal M.A."/>
            <person name="Jaiswal S."/>
            <person name="Angadi U.B."/>
            <person name="Kumar N."/>
            <person name="Raza M."/>
            <person name="Shah T.M."/>
            <person name="Rai A."/>
            <person name="Jena J.K."/>
        </authorList>
    </citation>
    <scope>NUCLEOTIDE SEQUENCE [LARGE SCALE GENOMIC DNA]</scope>
    <source>
        <strain evidence="4">DASCIFA01</strain>
        <tissue evidence="4">Testis</tissue>
    </source>
</reference>
<comment type="caution">
    <text evidence="4">The sequence shown here is derived from an EMBL/GenBank/DDBJ whole genome shotgun (WGS) entry which is preliminary data.</text>
</comment>
<protein>
    <submittedName>
        <fullName evidence="4">Zinc finger MYM-type 1-like protein</fullName>
    </submittedName>
</protein>
<organism evidence="4 5">
    <name type="scientific">Labeo rohita</name>
    <name type="common">Indian major carp</name>
    <name type="synonym">Cyprinus rohita</name>
    <dbReference type="NCBI Taxonomy" id="84645"/>
    <lineage>
        <taxon>Eukaryota</taxon>
        <taxon>Metazoa</taxon>
        <taxon>Chordata</taxon>
        <taxon>Craniata</taxon>
        <taxon>Vertebrata</taxon>
        <taxon>Euteleostomi</taxon>
        <taxon>Actinopterygii</taxon>
        <taxon>Neopterygii</taxon>
        <taxon>Teleostei</taxon>
        <taxon>Ostariophysi</taxon>
        <taxon>Cypriniformes</taxon>
        <taxon>Cyprinidae</taxon>
        <taxon>Labeoninae</taxon>
        <taxon>Labeonini</taxon>
        <taxon>Labeo</taxon>
    </lineage>
</organism>
<dbReference type="AlphaFoldDB" id="A0A498P0R3"/>
<feature type="domain" description="DUF4371" evidence="2">
    <location>
        <begin position="13"/>
        <end position="206"/>
    </location>
</feature>
<feature type="region of interest" description="Disordered" evidence="1">
    <location>
        <begin position="432"/>
        <end position="456"/>
    </location>
</feature>
<keyword evidence="5" id="KW-1185">Reference proteome</keyword>
<sequence>MSLRAEQVKKKRQVMERIVDVIKVIGKCGLSYRGDNEEAGYSLENIAVNHGNILELILLLSRYDICLQQHVNTCIENSKKQHETGAKGRGALVTLLSKETFNKVVDVIGQLIKLTIAEEVRQAGMFSVQLDTTQDISSKDQCSIILRYVTDVIQERLIAVVDCESSTGQSFVELLKKVLLNFNIDIGTCVGNSTDGAANMQGQFRGFSTLLSEHSPNQVHIWCYSHLLNLVLADTTGSVVESASLFSLLNDIAVFLRESYKRMQKWEEKSQDTHHRRLCPIGPTRWWAKDQALSKVFGCFRNPQGALFFEVLMTLDTIVEDKAQKPTVRAKAKGFVEVLLKYETVLTAQLFLRIFELISPLSKYLQTRGMDIITAQRLVEGTEEGLSKCARDFEGVKCAADEFVKWANGKLQEEEECELVVQAALSERRIRKKKKMSGELAEDEQLMDSKAQLWKK</sequence>
<evidence type="ECO:0000313" key="5">
    <source>
        <dbReference type="Proteomes" id="UP000290572"/>
    </source>
</evidence>
<proteinExistence type="predicted"/>
<dbReference type="InterPro" id="IPR025398">
    <property type="entry name" value="DUF4371"/>
</dbReference>